<accession>A0A8E2FAB8</accession>
<keyword evidence="3" id="KW-1185">Reference proteome</keyword>
<dbReference type="PANTHER" id="PTHR46411">
    <property type="entry name" value="FAMILY ATPASE, PUTATIVE-RELATED"/>
    <property type="match status" value="1"/>
</dbReference>
<reference evidence="2 3" key="1">
    <citation type="journal article" date="2016" name="Nat. Commun.">
        <title>Ectomycorrhizal ecology is imprinted in the genome of the dominant symbiotic fungus Cenococcum geophilum.</title>
        <authorList>
            <consortium name="DOE Joint Genome Institute"/>
            <person name="Peter M."/>
            <person name="Kohler A."/>
            <person name="Ohm R.A."/>
            <person name="Kuo A."/>
            <person name="Krutzmann J."/>
            <person name="Morin E."/>
            <person name="Arend M."/>
            <person name="Barry K.W."/>
            <person name="Binder M."/>
            <person name="Choi C."/>
            <person name="Clum A."/>
            <person name="Copeland A."/>
            <person name="Grisel N."/>
            <person name="Haridas S."/>
            <person name="Kipfer T."/>
            <person name="LaButti K."/>
            <person name="Lindquist E."/>
            <person name="Lipzen A."/>
            <person name="Maire R."/>
            <person name="Meier B."/>
            <person name="Mihaltcheva S."/>
            <person name="Molinier V."/>
            <person name="Murat C."/>
            <person name="Poggeler S."/>
            <person name="Quandt C.A."/>
            <person name="Sperisen C."/>
            <person name="Tritt A."/>
            <person name="Tisserant E."/>
            <person name="Crous P.W."/>
            <person name="Henrissat B."/>
            <person name="Nehls U."/>
            <person name="Egli S."/>
            <person name="Spatafora J.W."/>
            <person name="Grigoriev I.V."/>
            <person name="Martin F.M."/>
        </authorList>
    </citation>
    <scope>NUCLEOTIDE SEQUENCE [LARGE SCALE GENOMIC DNA]</scope>
    <source>
        <strain evidence="2 3">CBS 207.34</strain>
    </source>
</reference>
<dbReference type="AlphaFoldDB" id="A0A8E2FAB8"/>
<gene>
    <name evidence="2" type="ORF">AOQ84DRAFT_372602</name>
</gene>
<dbReference type="InterPro" id="IPR003593">
    <property type="entry name" value="AAA+_ATPase"/>
</dbReference>
<dbReference type="Pfam" id="PF00004">
    <property type="entry name" value="AAA"/>
    <property type="match status" value="1"/>
</dbReference>
<dbReference type="EMBL" id="KV748803">
    <property type="protein sequence ID" value="OCL12971.1"/>
    <property type="molecule type" value="Genomic_DNA"/>
</dbReference>
<dbReference type="InterPro" id="IPR054289">
    <property type="entry name" value="DUF7025"/>
</dbReference>
<dbReference type="Gene3D" id="3.40.50.300">
    <property type="entry name" value="P-loop containing nucleotide triphosphate hydrolases"/>
    <property type="match status" value="1"/>
</dbReference>
<dbReference type="PANTHER" id="PTHR46411:SF1">
    <property type="entry name" value="FAMILY ATPASE, PUTATIVE (AFU_ORTHOLOGUE AFUA_7G05752)-RELATED"/>
    <property type="match status" value="1"/>
</dbReference>
<proteinExistence type="predicted"/>
<protein>
    <submittedName>
        <fullName evidence="2">P-loop containing nucleoside triphosphate hydrolase protein</fullName>
    </submittedName>
</protein>
<evidence type="ECO:0000259" key="1">
    <source>
        <dbReference type="SMART" id="SM00382"/>
    </source>
</evidence>
<feature type="domain" description="AAA+ ATPase" evidence="1">
    <location>
        <begin position="399"/>
        <end position="523"/>
    </location>
</feature>
<dbReference type="SMART" id="SM00382">
    <property type="entry name" value="AAA"/>
    <property type="match status" value="1"/>
</dbReference>
<evidence type="ECO:0000313" key="3">
    <source>
        <dbReference type="Proteomes" id="UP000250140"/>
    </source>
</evidence>
<dbReference type="GO" id="GO:0016887">
    <property type="term" value="F:ATP hydrolysis activity"/>
    <property type="evidence" value="ECO:0007669"/>
    <property type="project" value="InterPro"/>
</dbReference>
<dbReference type="InterPro" id="IPR027417">
    <property type="entry name" value="P-loop_NTPase"/>
</dbReference>
<dbReference type="GO" id="GO:0005524">
    <property type="term" value="F:ATP binding"/>
    <property type="evidence" value="ECO:0007669"/>
    <property type="project" value="InterPro"/>
</dbReference>
<name>A0A8E2FAB8_9PEZI</name>
<dbReference type="OrthoDB" id="10042665at2759"/>
<sequence length="616" mass="70058">MYAPWDNATSKYKIVESSTVPSEVDAYDEYIFVVRIRIDKKTERITHFIDVKSKGLRDILRSVLQGVEGTFLKEDKPSVERNLLYHFLPELEAYKGAPENSTHLDLLVNYIRDAYTSTKQRLVSLQDSGEITFDLLWTLFKPNELVYGKCFGTDKRRCIRFNLGGVKEDDKGDEYFRVEGQYLDFDGKNFGEAATAAGISTFQGSKPIHSLGYFPLKYHPNAEEEKQELANRGRKFISLIGTHHRQYEGKAFYMEKGKPTKLSVDGRIIVDPALFREYNPNYTKPSIDELRKHTNSDMYAFNFSKPGEKKLNEVKSNGKEPAELKNDDLLICSPTVLGFSLNYKFWLEFAVDNISDIKWNPLSFQNLAIPEDRKKLVRALAASHAKKAQFDDFVPGKGRGLIMLLHGPTGVGKTLTAEGLSEELQRPLYTLSSGDLATDPKQVEFELSRAFRQANCWDTILLLDEADVFIKQQSLSHTDNNLITIFLRKLKYYKGIIILTTNRVKDFNGAMLSRIRVAIRYLPLGVDTRRTLWTCFLGKAITTSRARFSSDEIEELARRELNGRQIKNAVGAALALACEDKKPLSSWYLEIVLQLGDEFDNDLGSLGQVGNRSVYC</sequence>
<dbReference type="Proteomes" id="UP000250140">
    <property type="component" value="Unassembled WGS sequence"/>
</dbReference>
<dbReference type="InterPro" id="IPR003959">
    <property type="entry name" value="ATPase_AAA_core"/>
</dbReference>
<dbReference type="SUPFAM" id="SSF52540">
    <property type="entry name" value="P-loop containing nucleoside triphosphate hydrolases"/>
    <property type="match status" value="1"/>
</dbReference>
<organism evidence="2 3">
    <name type="scientific">Glonium stellatum</name>
    <dbReference type="NCBI Taxonomy" id="574774"/>
    <lineage>
        <taxon>Eukaryota</taxon>
        <taxon>Fungi</taxon>
        <taxon>Dikarya</taxon>
        <taxon>Ascomycota</taxon>
        <taxon>Pezizomycotina</taxon>
        <taxon>Dothideomycetes</taxon>
        <taxon>Pleosporomycetidae</taxon>
        <taxon>Gloniales</taxon>
        <taxon>Gloniaceae</taxon>
        <taxon>Glonium</taxon>
    </lineage>
</organism>
<dbReference type="Pfam" id="PF22942">
    <property type="entry name" value="DUF7025"/>
    <property type="match status" value="1"/>
</dbReference>
<keyword evidence="2" id="KW-0378">Hydrolase</keyword>
<evidence type="ECO:0000313" key="2">
    <source>
        <dbReference type="EMBL" id="OCL12971.1"/>
    </source>
</evidence>